<dbReference type="PANTHER" id="PTHR43343">
    <property type="entry name" value="PEPTIDASE S12"/>
    <property type="match status" value="1"/>
</dbReference>
<dbReference type="AlphaFoldDB" id="A0A1F5SVY0"/>
<dbReference type="InterPro" id="IPR051201">
    <property type="entry name" value="Chloro_Bact_Ser_Proteases"/>
</dbReference>
<dbReference type="InterPro" id="IPR009003">
    <property type="entry name" value="Peptidase_S1_PA"/>
</dbReference>
<name>A0A1F5SVY0_9BACT</name>
<dbReference type="InterPro" id="IPR043504">
    <property type="entry name" value="Peptidase_S1_PA_chymotrypsin"/>
</dbReference>
<evidence type="ECO:0000256" key="4">
    <source>
        <dbReference type="SAM" id="SignalP"/>
    </source>
</evidence>
<feature type="chain" id="PRO_5009521304" description="Serine protease" evidence="4">
    <location>
        <begin position="25"/>
        <end position="515"/>
    </location>
</feature>
<proteinExistence type="inferred from homology"/>
<evidence type="ECO:0008006" key="7">
    <source>
        <dbReference type="Google" id="ProtNLM"/>
    </source>
</evidence>
<feature type="signal peptide" evidence="4">
    <location>
        <begin position="1"/>
        <end position="24"/>
    </location>
</feature>
<dbReference type="GO" id="GO:0004252">
    <property type="term" value="F:serine-type endopeptidase activity"/>
    <property type="evidence" value="ECO:0007669"/>
    <property type="project" value="InterPro"/>
</dbReference>
<dbReference type="Pfam" id="PF13365">
    <property type="entry name" value="Trypsin_2"/>
    <property type="match status" value="1"/>
</dbReference>
<keyword evidence="3" id="KW-0378">Hydrolase</keyword>
<dbReference type="EMBL" id="MFGJ01000008">
    <property type="protein sequence ID" value="OGF30884.1"/>
    <property type="molecule type" value="Genomic_DNA"/>
</dbReference>
<evidence type="ECO:0000256" key="2">
    <source>
        <dbReference type="ARBA" id="ARBA00022670"/>
    </source>
</evidence>
<dbReference type="Proteomes" id="UP000179001">
    <property type="component" value="Unassembled WGS sequence"/>
</dbReference>
<evidence type="ECO:0000313" key="5">
    <source>
        <dbReference type="EMBL" id="OGF30884.1"/>
    </source>
</evidence>
<dbReference type="PANTHER" id="PTHR43343:SF3">
    <property type="entry name" value="PROTEASE DO-LIKE 8, CHLOROPLASTIC"/>
    <property type="match status" value="1"/>
</dbReference>
<organism evidence="5 6">
    <name type="scientific">Candidatus Falkowbacteria bacterium RIFOXYC2_FULL_36_12</name>
    <dbReference type="NCBI Taxonomy" id="1798002"/>
    <lineage>
        <taxon>Bacteria</taxon>
        <taxon>Candidatus Falkowiibacteriota</taxon>
    </lineage>
</organism>
<accession>A0A1F5SVY0</accession>
<dbReference type="GO" id="GO:0006508">
    <property type="term" value="P:proteolysis"/>
    <property type="evidence" value="ECO:0007669"/>
    <property type="project" value="UniProtKB-KW"/>
</dbReference>
<gene>
    <name evidence="5" type="ORF">A2478_00330</name>
</gene>
<comment type="caution">
    <text evidence="5">The sequence shown here is derived from an EMBL/GenBank/DDBJ whole genome shotgun (WGS) entry which is preliminary data.</text>
</comment>
<dbReference type="PRINTS" id="PR00834">
    <property type="entry name" value="PROTEASES2C"/>
</dbReference>
<keyword evidence="2" id="KW-0645">Protease</keyword>
<evidence type="ECO:0000256" key="1">
    <source>
        <dbReference type="ARBA" id="ARBA00010541"/>
    </source>
</evidence>
<keyword evidence="4" id="KW-0732">Signal</keyword>
<evidence type="ECO:0000313" key="6">
    <source>
        <dbReference type="Proteomes" id="UP000179001"/>
    </source>
</evidence>
<protein>
    <recommendedName>
        <fullName evidence="7">Serine protease</fullName>
    </recommendedName>
</protein>
<dbReference type="STRING" id="1798002.A2478_00330"/>
<reference evidence="5 6" key="1">
    <citation type="journal article" date="2016" name="Nat. Commun.">
        <title>Thousands of microbial genomes shed light on interconnected biogeochemical processes in an aquifer system.</title>
        <authorList>
            <person name="Anantharaman K."/>
            <person name="Brown C.T."/>
            <person name="Hug L.A."/>
            <person name="Sharon I."/>
            <person name="Castelle C.J."/>
            <person name="Probst A.J."/>
            <person name="Thomas B.C."/>
            <person name="Singh A."/>
            <person name="Wilkins M.J."/>
            <person name="Karaoz U."/>
            <person name="Brodie E.L."/>
            <person name="Williams K.H."/>
            <person name="Hubbard S.S."/>
            <person name="Banfield J.F."/>
        </authorList>
    </citation>
    <scope>NUCLEOTIDE SEQUENCE [LARGE SCALE GENOMIC DNA]</scope>
</reference>
<comment type="similarity">
    <text evidence="1">Belongs to the peptidase S1C family.</text>
</comment>
<sequence>MKKLVLLLILMLMVSFSSIQPAQAINNQQINASVQVLCPDGDSNWFSGSGTMIDSSGIVMTNRHVVTDSNGYIINSCYVGVTKSISVAPSFDYVAEVKYWATDADMDVAFLYIDNQANELFSAIDVFAYDTNNLNLGDSLEVVGYPSIGNSTLTYVNGVVSGFSGNYIKSTAPIDQGNSGGSAYNSQGYFVGIPSAVQLGVANSISYILNINNVKDWLIQTFGSDYQADLYGASATSNINENIIEQQSDITSPNTDAVYGWVYTDSSMNTALTFEQTESDSNPYFIWDGFTDDSGIAGYYVYFGFDFNARPIEEGMLVTSNKYYGKADKGDGEYYLLVQAKDNSGNVSNTIYWTYNYQSANSHNIILEPITDSPVVINYDPYELDFPQATLPGALAQTLSGRILLQVERNGEAWYVYPNNNKRYFLNRPADAFTIMRELGLGATHQFISSYSVYPKHVWGKILLDVEKNGEAYYIYPITGRAYYLGRPADAFRIMRELGLGITNQNLAKIPFDFI</sequence>
<evidence type="ECO:0000256" key="3">
    <source>
        <dbReference type="ARBA" id="ARBA00022801"/>
    </source>
</evidence>
<dbReference type="SUPFAM" id="SSF50494">
    <property type="entry name" value="Trypsin-like serine proteases"/>
    <property type="match status" value="1"/>
</dbReference>
<dbReference type="Gene3D" id="2.40.10.10">
    <property type="entry name" value="Trypsin-like serine proteases"/>
    <property type="match status" value="2"/>
</dbReference>
<dbReference type="InterPro" id="IPR001940">
    <property type="entry name" value="Peptidase_S1C"/>
</dbReference>